<comment type="similarity">
    <text evidence="1">Belongs to the carotenoid oxygenase family.</text>
</comment>
<evidence type="ECO:0000256" key="1">
    <source>
        <dbReference type="ARBA" id="ARBA00006787"/>
    </source>
</evidence>
<keyword evidence="6" id="KW-1185">Reference proteome</keyword>
<evidence type="ECO:0000256" key="2">
    <source>
        <dbReference type="ARBA" id="ARBA00022723"/>
    </source>
</evidence>
<feature type="binding site" evidence="4">
    <location>
        <position position="178"/>
    </location>
    <ligand>
        <name>Fe cation</name>
        <dbReference type="ChEBI" id="CHEBI:24875"/>
        <note>catalytic</note>
    </ligand>
</feature>
<sequence>MKRSRPMFHGRRLWSGCLAQPATEFPPTTLDTEHGRLPAGLRGDLYRNGAGRLERGGRRAGHWFDGDGAVLRVQFVQGRAEASYRYVQTQGLQREAQAGRLLYGNYGMTAPGPIWNHWRRPLKNAANTSVIALSDGVLALWEGGRPHALDAETLATHGEADLAGPAGVLKPGQPFSAHPKQDPTSGDLYNFGVAIPGRNAKLMLYRCDRSGRLLAQRGLELEGVPMIHDWVMAGRYLIFLVPPVRIAVTPVLLGLRSYSDAMQWQPERGTQILIFDRETLELIARGETEPFYQWHFGNGACDDATNGRIVLDLARYPDFSTNQHLREVASGQTVTPAKATLWRMILDPQTAQVQELSEMSPRSIEFPMVPPAAVGRPWQRTYMAAHRAGTDTTAERYDALACFDHAHNRLDEADLGGGRYPSEPIVVPDANDPTRLWLLSVIYDGHSDRGEIWIYDASQLADGPECVLALPEPIPLSFHGCWRPAP</sequence>
<proteinExistence type="inferred from homology"/>
<reference evidence="5" key="2">
    <citation type="journal article" date="2020" name="Microorganisms">
        <title>Osmotic Adaptation and Compatible Solute Biosynthesis of Phototrophic Bacteria as Revealed from Genome Analyses.</title>
        <authorList>
            <person name="Imhoff J.F."/>
            <person name="Rahn T."/>
            <person name="Kunzel S."/>
            <person name="Keller A."/>
            <person name="Neulinger S.C."/>
        </authorList>
    </citation>
    <scope>NUCLEOTIDE SEQUENCE</scope>
    <source>
        <strain evidence="5">DSM 11080</strain>
    </source>
</reference>
<feature type="binding site" evidence="4">
    <location>
        <position position="295"/>
    </location>
    <ligand>
        <name>Fe cation</name>
        <dbReference type="ChEBI" id="CHEBI:24875"/>
        <note>catalytic</note>
    </ligand>
</feature>
<feature type="binding site" evidence="4">
    <location>
        <position position="228"/>
    </location>
    <ligand>
        <name>Fe cation</name>
        <dbReference type="ChEBI" id="CHEBI:24875"/>
        <note>catalytic</note>
    </ligand>
</feature>
<dbReference type="EMBL" id="NRSJ01000043">
    <property type="protein sequence ID" value="MBK1706501.1"/>
    <property type="molecule type" value="Genomic_DNA"/>
</dbReference>
<organism evidence="5 6">
    <name type="scientific">Halochromatium glycolicum</name>
    <dbReference type="NCBI Taxonomy" id="85075"/>
    <lineage>
        <taxon>Bacteria</taxon>
        <taxon>Pseudomonadati</taxon>
        <taxon>Pseudomonadota</taxon>
        <taxon>Gammaproteobacteria</taxon>
        <taxon>Chromatiales</taxon>
        <taxon>Chromatiaceae</taxon>
        <taxon>Halochromatium</taxon>
    </lineage>
</organism>
<dbReference type="Pfam" id="PF03055">
    <property type="entry name" value="RPE65"/>
    <property type="match status" value="1"/>
</dbReference>
<accession>A0AAJ0U714</accession>
<dbReference type="GO" id="GO:0010436">
    <property type="term" value="F:carotenoid dioxygenase activity"/>
    <property type="evidence" value="ECO:0007669"/>
    <property type="project" value="TreeGrafter"/>
</dbReference>
<dbReference type="PANTHER" id="PTHR10543:SF139">
    <property type="entry name" value="DIOXYGENASE"/>
    <property type="match status" value="1"/>
</dbReference>
<comment type="caution">
    <text evidence="5">The sequence shown here is derived from an EMBL/GenBank/DDBJ whole genome shotgun (WGS) entry which is preliminary data.</text>
</comment>
<dbReference type="PANTHER" id="PTHR10543">
    <property type="entry name" value="BETA-CAROTENE DIOXYGENASE"/>
    <property type="match status" value="1"/>
</dbReference>
<evidence type="ECO:0000256" key="4">
    <source>
        <dbReference type="PIRSR" id="PIRSR604294-1"/>
    </source>
</evidence>
<protein>
    <recommendedName>
        <fullName evidence="7">Dioxygenase</fullName>
    </recommendedName>
</protein>
<name>A0AAJ0U714_9GAMM</name>
<feature type="binding site" evidence="4">
    <location>
        <position position="479"/>
    </location>
    <ligand>
        <name>Fe cation</name>
        <dbReference type="ChEBI" id="CHEBI:24875"/>
        <note>catalytic</note>
    </ligand>
</feature>
<evidence type="ECO:0000313" key="6">
    <source>
        <dbReference type="Proteomes" id="UP001296776"/>
    </source>
</evidence>
<evidence type="ECO:0000313" key="5">
    <source>
        <dbReference type="EMBL" id="MBK1706501.1"/>
    </source>
</evidence>
<comment type="cofactor">
    <cofactor evidence="4">
        <name>Fe(2+)</name>
        <dbReference type="ChEBI" id="CHEBI:29033"/>
    </cofactor>
    <text evidence="4">Binds 1 Fe(2+) ion per subunit.</text>
</comment>
<keyword evidence="2 4" id="KW-0479">Metal-binding</keyword>
<keyword evidence="3 4" id="KW-0408">Iron</keyword>
<dbReference type="InterPro" id="IPR004294">
    <property type="entry name" value="Carotenoid_Oase"/>
</dbReference>
<dbReference type="AlphaFoldDB" id="A0AAJ0U714"/>
<evidence type="ECO:0008006" key="7">
    <source>
        <dbReference type="Google" id="ProtNLM"/>
    </source>
</evidence>
<gene>
    <name evidence="5" type="ORF">CKO40_18595</name>
</gene>
<evidence type="ECO:0000256" key="3">
    <source>
        <dbReference type="ARBA" id="ARBA00023004"/>
    </source>
</evidence>
<dbReference type="GO" id="GO:0016121">
    <property type="term" value="P:carotene catabolic process"/>
    <property type="evidence" value="ECO:0007669"/>
    <property type="project" value="TreeGrafter"/>
</dbReference>
<dbReference type="GO" id="GO:0046872">
    <property type="term" value="F:metal ion binding"/>
    <property type="evidence" value="ECO:0007669"/>
    <property type="project" value="UniProtKB-KW"/>
</dbReference>
<dbReference type="Proteomes" id="UP001296776">
    <property type="component" value="Unassembled WGS sequence"/>
</dbReference>
<reference evidence="5" key="1">
    <citation type="submission" date="2017-08" db="EMBL/GenBank/DDBJ databases">
        <authorList>
            <person name="Imhoff J.F."/>
            <person name="Rahn T."/>
            <person name="Kuenzel S."/>
            <person name="Neulinger S.C."/>
        </authorList>
    </citation>
    <scope>NUCLEOTIDE SEQUENCE</scope>
    <source>
        <strain evidence="5">DSM 11080</strain>
    </source>
</reference>